<proteinExistence type="predicted"/>
<evidence type="ECO:0000256" key="1">
    <source>
        <dbReference type="SAM" id="MobiDB-lite"/>
    </source>
</evidence>
<feature type="domain" description="BZIP" evidence="2">
    <location>
        <begin position="46"/>
        <end position="106"/>
    </location>
</feature>
<evidence type="ECO:0000313" key="3">
    <source>
        <dbReference type="EMBL" id="KAB8077142.1"/>
    </source>
</evidence>
<evidence type="ECO:0000259" key="2">
    <source>
        <dbReference type="PROSITE" id="PS50217"/>
    </source>
</evidence>
<dbReference type="OrthoDB" id="2257100at2759"/>
<sequence length="111" mass="12481">MFPEGYHPEPTTTLPPPPATMTSSPSSSTSPSDSVATPAVLSKSSAPSRIEKRQQNTLAARRYRQRRVDQMKSLEDELRKVREERDALKMRVSKLEGETEALRSLLGREKK</sequence>
<dbReference type="GO" id="GO:0003700">
    <property type="term" value="F:DNA-binding transcription factor activity"/>
    <property type="evidence" value="ECO:0007669"/>
    <property type="project" value="InterPro"/>
</dbReference>
<dbReference type="AlphaFoldDB" id="A0A5N5XCQ6"/>
<evidence type="ECO:0000313" key="4">
    <source>
        <dbReference type="Proteomes" id="UP000326565"/>
    </source>
</evidence>
<dbReference type="Gene3D" id="1.20.5.170">
    <property type="match status" value="1"/>
</dbReference>
<feature type="compositionally biased region" description="Low complexity" evidence="1">
    <location>
        <begin position="20"/>
        <end position="39"/>
    </location>
</feature>
<dbReference type="EMBL" id="ML732172">
    <property type="protein sequence ID" value="KAB8077142.1"/>
    <property type="molecule type" value="Genomic_DNA"/>
</dbReference>
<dbReference type="PROSITE" id="PS00036">
    <property type="entry name" value="BZIP_BASIC"/>
    <property type="match status" value="1"/>
</dbReference>
<dbReference type="Proteomes" id="UP000326565">
    <property type="component" value="Unassembled WGS sequence"/>
</dbReference>
<reference evidence="3 4" key="1">
    <citation type="submission" date="2019-04" db="EMBL/GenBank/DDBJ databases">
        <title>Friends and foes A comparative genomics study of 23 Aspergillus species from section Flavi.</title>
        <authorList>
            <consortium name="DOE Joint Genome Institute"/>
            <person name="Kjaerbolling I."/>
            <person name="Vesth T."/>
            <person name="Frisvad J.C."/>
            <person name="Nybo J.L."/>
            <person name="Theobald S."/>
            <person name="Kildgaard S."/>
            <person name="Isbrandt T."/>
            <person name="Kuo A."/>
            <person name="Sato A."/>
            <person name="Lyhne E.K."/>
            <person name="Kogle M.E."/>
            <person name="Wiebenga A."/>
            <person name="Kun R.S."/>
            <person name="Lubbers R.J."/>
            <person name="Makela M.R."/>
            <person name="Barry K."/>
            <person name="Chovatia M."/>
            <person name="Clum A."/>
            <person name="Daum C."/>
            <person name="Haridas S."/>
            <person name="He G."/>
            <person name="LaButti K."/>
            <person name="Lipzen A."/>
            <person name="Mondo S."/>
            <person name="Riley R."/>
            <person name="Salamov A."/>
            <person name="Simmons B.A."/>
            <person name="Magnuson J.K."/>
            <person name="Henrissat B."/>
            <person name="Mortensen U.H."/>
            <person name="Larsen T.O."/>
            <person name="Devries R.P."/>
            <person name="Grigoriev I.V."/>
            <person name="Machida M."/>
            <person name="Baker S.E."/>
            <person name="Andersen M.R."/>
        </authorList>
    </citation>
    <scope>NUCLEOTIDE SEQUENCE [LARGE SCALE GENOMIC DNA]</scope>
    <source>
        <strain evidence="3 4">CBS 151.66</strain>
    </source>
</reference>
<gene>
    <name evidence="3" type="ORF">BDV29DRAFT_168837</name>
</gene>
<dbReference type="Pfam" id="PF07716">
    <property type="entry name" value="bZIP_2"/>
    <property type="match status" value="1"/>
</dbReference>
<dbReference type="InterPro" id="IPR046347">
    <property type="entry name" value="bZIP_sf"/>
</dbReference>
<feature type="region of interest" description="Disordered" evidence="1">
    <location>
        <begin position="1"/>
        <end position="65"/>
    </location>
</feature>
<organism evidence="3 4">
    <name type="scientific">Aspergillus leporis</name>
    <dbReference type="NCBI Taxonomy" id="41062"/>
    <lineage>
        <taxon>Eukaryota</taxon>
        <taxon>Fungi</taxon>
        <taxon>Dikarya</taxon>
        <taxon>Ascomycota</taxon>
        <taxon>Pezizomycotina</taxon>
        <taxon>Eurotiomycetes</taxon>
        <taxon>Eurotiomycetidae</taxon>
        <taxon>Eurotiales</taxon>
        <taxon>Aspergillaceae</taxon>
        <taxon>Aspergillus</taxon>
        <taxon>Aspergillus subgen. Circumdati</taxon>
    </lineage>
</organism>
<name>A0A5N5XCQ6_9EURO</name>
<accession>A0A5N5XCQ6</accession>
<protein>
    <recommendedName>
        <fullName evidence="2">BZIP domain-containing protein</fullName>
    </recommendedName>
</protein>
<keyword evidence="4" id="KW-1185">Reference proteome</keyword>
<dbReference type="PROSITE" id="PS50217">
    <property type="entry name" value="BZIP"/>
    <property type="match status" value="1"/>
</dbReference>
<dbReference type="SUPFAM" id="SSF57959">
    <property type="entry name" value="Leucine zipper domain"/>
    <property type="match status" value="1"/>
</dbReference>
<dbReference type="InterPro" id="IPR004827">
    <property type="entry name" value="bZIP"/>
</dbReference>
<dbReference type="SMART" id="SM00338">
    <property type="entry name" value="BRLZ"/>
    <property type="match status" value="1"/>
</dbReference>